<sequence length="132" mass="14542">MKAWLLALMIALPCQAARNPFIPVTNPCESPFKGWTLRGMARSTGGMTLAVINTPGGWVRFRQGDEPRSGWRIERITENGVYLHALNSCKPVNIRREEKGEHHDRQERHYHAVAVPGAGGGAGAERRISADG</sequence>
<dbReference type="Pfam" id="PF10748">
    <property type="entry name" value="HofP"/>
    <property type="match status" value="1"/>
</dbReference>
<feature type="chain" id="PRO_5035427319" evidence="2">
    <location>
        <begin position="17"/>
        <end position="132"/>
    </location>
</feature>
<feature type="compositionally biased region" description="Basic and acidic residues" evidence="1">
    <location>
        <begin position="97"/>
        <end position="110"/>
    </location>
</feature>
<proteinExistence type="predicted"/>
<gene>
    <name evidence="3" type="ORF">JJB97_12245</name>
</gene>
<dbReference type="AlphaFoldDB" id="A0A8K0V8E4"/>
<dbReference type="EMBL" id="JAEPBH010000031">
    <property type="protein sequence ID" value="MBK4716080.1"/>
    <property type="molecule type" value="Genomic_DNA"/>
</dbReference>
<feature type="region of interest" description="Disordered" evidence="1">
    <location>
        <begin position="97"/>
        <end position="132"/>
    </location>
</feature>
<keyword evidence="2" id="KW-0732">Signal</keyword>
<protein>
    <submittedName>
        <fullName evidence="3">DUF2531 family protein</fullName>
    </submittedName>
</protein>
<reference evidence="3" key="1">
    <citation type="submission" date="2021-01" db="EMBL/GenBank/DDBJ databases">
        <title>Intestinitalea alba gen. nov., sp. nov., a novel genus of the family Enterobacteriaceae, isolated from the gut of the plastic-eating mealworm Tenebrio molitor L.</title>
        <authorList>
            <person name="Yang Y."/>
        </authorList>
    </citation>
    <scope>NUCLEOTIDE SEQUENCE</scope>
    <source>
        <strain evidence="3">BIT-L3</strain>
    </source>
</reference>
<dbReference type="Proteomes" id="UP000659047">
    <property type="component" value="Unassembled WGS sequence"/>
</dbReference>
<feature type="signal peptide" evidence="2">
    <location>
        <begin position="1"/>
        <end position="16"/>
    </location>
</feature>
<evidence type="ECO:0000256" key="1">
    <source>
        <dbReference type="SAM" id="MobiDB-lite"/>
    </source>
</evidence>
<organism evidence="3 4">
    <name type="scientific">Tenebrionibacter intestinalis</name>
    <dbReference type="NCBI Taxonomy" id="2799638"/>
    <lineage>
        <taxon>Bacteria</taxon>
        <taxon>Pseudomonadati</taxon>
        <taxon>Pseudomonadota</taxon>
        <taxon>Gammaproteobacteria</taxon>
        <taxon>Enterobacterales</taxon>
        <taxon>Enterobacteriaceae</taxon>
        <taxon>Tenebrionibacter/Tenebrionicola group</taxon>
        <taxon>Tenebrionibacter</taxon>
    </lineage>
</organism>
<evidence type="ECO:0000256" key="2">
    <source>
        <dbReference type="SAM" id="SignalP"/>
    </source>
</evidence>
<evidence type="ECO:0000313" key="4">
    <source>
        <dbReference type="Proteomes" id="UP000659047"/>
    </source>
</evidence>
<evidence type="ECO:0000313" key="3">
    <source>
        <dbReference type="EMBL" id="MBK4716080.1"/>
    </source>
</evidence>
<dbReference type="RefSeq" id="WP_238714296.1">
    <property type="nucleotide sequence ID" value="NZ_JAEPBH010000031.1"/>
</dbReference>
<name>A0A8K0V8E4_9ENTR</name>
<dbReference type="InterPro" id="IPR019684">
    <property type="entry name" value="HofP"/>
</dbReference>
<keyword evidence="4" id="KW-1185">Reference proteome</keyword>
<accession>A0A8K0V8E4</accession>
<comment type="caution">
    <text evidence="3">The sequence shown here is derived from an EMBL/GenBank/DDBJ whole genome shotgun (WGS) entry which is preliminary data.</text>
</comment>